<proteinExistence type="predicted"/>
<dbReference type="RefSeq" id="WP_193183975.1">
    <property type="nucleotide sequence ID" value="NZ_JACVXA010000045.1"/>
</dbReference>
<keyword evidence="2" id="KW-1185">Reference proteome</keyword>
<reference evidence="1" key="1">
    <citation type="submission" date="2020-09" db="EMBL/GenBank/DDBJ databases">
        <title>A novel bacterium of genus Mangrovicoccus, isolated from South China Sea.</title>
        <authorList>
            <person name="Huang H."/>
            <person name="Mo K."/>
            <person name="Hu Y."/>
        </authorList>
    </citation>
    <scope>NUCLEOTIDE SEQUENCE</scope>
    <source>
        <strain evidence="1">HB182678</strain>
    </source>
</reference>
<evidence type="ECO:0000313" key="1">
    <source>
        <dbReference type="EMBL" id="MBE3639363.1"/>
    </source>
</evidence>
<dbReference type="Proteomes" id="UP000609121">
    <property type="component" value="Unassembled WGS sequence"/>
</dbReference>
<dbReference type="GO" id="GO:0015774">
    <property type="term" value="P:polysaccharide transport"/>
    <property type="evidence" value="ECO:0007669"/>
    <property type="project" value="InterPro"/>
</dbReference>
<protein>
    <submittedName>
        <fullName evidence="1">Capsular biosynthesis protein</fullName>
    </submittedName>
</protein>
<dbReference type="AlphaFoldDB" id="A0A8J6YU85"/>
<dbReference type="GO" id="GO:0000271">
    <property type="term" value="P:polysaccharide biosynthetic process"/>
    <property type="evidence" value="ECO:0007669"/>
    <property type="project" value="InterPro"/>
</dbReference>
<dbReference type="EMBL" id="JACVXA010000045">
    <property type="protein sequence ID" value="MBE3639363.1"/>
    <property type="molecule type" value="Genomic_DNA"/>
</dbReference>
<sequence>MFYYLKDGDPEIDGMMASVCATGGQESCVSKARWSFSDFPQTQARAAESLQHAKHQPRSSNTRALKSKLYAVQYNWFRRKFESDPEAVAVAWNGLTGTRRAFMSAAKDTGTPHIYMERAPLPGRVTVDPVGVNEVSGLAREIGFYRDWADAENGHGDGWRALKDILVSRKAKKRSDVGQGDAAADLADTPYIFCPLQVPDDTQIKMFGGWVKNINRFIDLLELAAAALPEGWHLRFKEHPSSKIPLTEFLEQAAAAQPGKIVIDNTTDTFQQVAASRAVVTLNSSVGLQSFWYDKPVLVLGRCFFRMPELVTPVDSLSDLVRIFGAPDALDWDRDARDVFMNYLDRVYYPEMIGKGAEARVAPEKVLPKIAAAQASRRR</sequence>
<comment type="caution">
    <text evidence="1">The sequence shown here is derived from an EMBL/GenBank/DDBJ whole genome shotgun (WGS) entry which is preliminary data.</text>
</comment>
<accession>A0A8J6YU85</accession>
<gene>
    <name evidence="1" type="ORF">ICN82_14275</name>
</gene>
<name>A0A8J6YU85_9RHOB</name>
<dbReference type="InterPro" id="IPR007833">
    <property type="entry name" value="Capsule_polysaccharide_synth"/>
</dbReference>
<evidence type="ECO:0000313" key="2">
    <source>
        <dbReference type="Proteomes" id="UP000609121"/>
    </source>
</evidence>
<dbReference type="Pfam" id="PF05159">
    <property type="entry name" value="Capsule_synth"/>
    <property type="match status" value="1"/>
</dbReference>
<organism evidence="1 2">
    <name type="scientific">Mangrovicoccus algicola</name>
    <dbReference type="NCBI Taxonomy" id="2771008"/>
    <lineage>
        <taxon>Bacteria</taxon>
        <taxon>Pseudomonadati</taxon>
        <taxon>Pseudomonadota</taxon>
        <taxon>Alphaproteobacteria</taxon>
        <taxon>Rhodobacterales</taxon>
        <taxon>Paracoccaceae</taxon>
        <taxon>Mangrovicoccus</taxon>
    </lineage>
</organism>